<comment type="caution">
    <text evidence="2">The sequence shown here is derived from an EMBL/GenBank/DDBJ whole genome shotgun (WGS) entry which is preliminary data.</text>
</comment>
<organism evidence="2 3">
    <name type="scientific">Rariglobus hedericola</name>
    <dbReference type="NCBI Taxonomy" id="2597822"/>
    <lineage>
        <taxon>Bacteria</taxon>
        <taxon>Pseudomonadati</taxon>
        <taxon>Verrucomicrobiota</taxon>
        <taxon>Opitutia</taxon>
        <taxon>Opitutales</taxon>
        <taxon>Opitutaceae</taxon>
        <taxon>Rariglobus</taxon>
    </lineage>
</organism>
<feature type="signal peptide" evidence="1">
    <location>
        <begin position="1"/>
        <end position="22"/>
    </location>
</feature>
<evidence type="ECO:0000313" key="2">
    <source>
        <dbReference type="EMBL" id="TSJ77049.1"/>
    </source>
</evidence>
<dbReference type="EMBL" id="VMBG01000002">
    <property type="protein sequence ID" value="TSJ77049.1"/>
    <property type="molecule type" value="Genomic_DNA"/>
</dbReference>
<evidence type="ECO:0008006" key="4">
    <source>
        <dbReference type="Google" id="ProtNLM"/>
    </source>
</evidence>
<gene>
    <name evidence="2" type="ORF">FPL22_13170</name>
</gene>
<name>A0A556QK92_9BACT</name>
<sequence>MPDRPPFLNLPSSALSIALVLAAWMTGGCSTGTTASQTSETNFVVSVPHIERMDVSICKGDNTAINRLLSGRAESFAKKIDHGSVWYGEGLSMEPLLEPGSWIVTRPHPYTKLRPGMVVLYTTTAGRQVVHALVRRTSEGWVAVGVNNDETDLEFVTSTNFAGVIAGVFTPARPQP</sequence>
<reference evidence="2 3" key="1">
    <citation type="submission" date="2019-07" db="EMBL/GenBank/DDBJ databases">
        <title>Description of 53C-WASEF.</title>
        <authorList>
            <person name="Pitt A."/>
            <person name="Hahn M.W."/>
        </authorList>
    </citation>
    <scope>NUCLEOTIDE SEQUENCE [LARGE SCALE GENOMIC DNA]</scope>
    <source>
        <strain evidence="2 3">53C-WASEF</strain>
    </source>
</reference>
<keyword evidence="1" id="KW-0732">Signal</keyword>
<keyword evidence="3" id="KW-1185">Reference proteome</keyword>
<feature type="chain" id="PRO_5021840417" description="Peptidase S24/S26A/S26B/S26C domain-containing protein" evidence="1">
    <location>
        <begin position="23"/>
        <end position="176"/>
    </location>
</feature>
<dbReference type="RefSeq" id="WP_144230870.1">
    <property type="nucleotide sequence ID" value="NZ_CBCRVV010000006.1"/>
</dbReference>
<dbReference type="AlphaFoldDB" id="A0A556QK92"/>
<dbReference type="OrthoDB" id="195770at2"/>
<proteinExistence type="predicted"/>
<evidence type="ECO:0000313" key="3">
    <source>
        <dbReference type="Proteomes" id="UP000315648"/>
    </source>
</evidence>
<accession>A0A556QK92</accession>
<protein>
    <recommendedName>
        <fullName evidence="4">Peptidase S24/S26A/S26B/S26C domain-containing protein</fullName>
    </recommendedName>
</protein>
<evidence type="ECO:0000256" key="1">
    <source>
        <dbReference type="SAM" id="SignalP"/>
    </source>
</evidence>
<dbReference type="Proteomes" id="UP000315648">
    <property type="component" value="Unassembled WGS sequence"/>
</dbReference>
<dbReference type="PROSITE" id="PS51257">
    <property type="entry name" value="PROKAR_LIPOPROTEIN"/>
    <property type="match status" value="1"/>
</dbReference>